<evidence type="ECO:0000256" key="4">
    <source>
        <dbReference type="ARBA" id="ARBA00022729"/>
    </source>
</evidence>
<feature type="disulfide bond" evidence="9">
    <location>
        <begin position="22"/>
        <end position="32"/>
    </location>
</feature>
<keyword evidence="4" id="KW-0732">Signal</keyword>
<dbReference type="PANTHER" id="PTHR24037:SF11">
    <property type="entry name" value="MUCIN-2-LIKE"/>
    <property type="match status" value="1"/>
</dbReference>
<keyword evidence="7 9" id="KW-1015">Disulfide bond</keyword>
<dbReference type="AlphaFoldDB" id="A0A8J9W776"/>
<evidence type="ECO:0000256" key="9">
    <source>
        <dbReference type="PROSITE-ProRule" id="PRU00076"/>
    </source>
</evidence>
<dbReference type="PANTHER" id="PTHR24037">
    <property type="entry name" value="HEART DEVELOPMENT PROTEIN WITH EGF-LIKE DOMAINS 1"/>
    <property type="match status" value="1"/>
</dbReference>
<dbReference type="Gene3D" id="3.30.70.960">
    <property type="entry name" value="SEA domain"/>
    <property type="match status" value="1"/>
</dbReference>
<reference evidence="12" key="1">
    <citation type="submission" date="2022-01" db="EMBL/GenBank/DDBJ databases">
        <authorList>
            <person name="Braso-Vives M."/>
        </authorList>
    </citation>
    <scope>NUCLEOTIDE SEQUENCE</scope>
</reference>
<proteinExistence type="predicted"/>
<keyword evidence="5" id="KW-0677">Repeat</keyword>
<evidence type="ECO:0000259" key="10">
    <source>
        <dbReference type="PROSITE" id="PS50024"/>
    </source>
</evidence>
<organism evidence="12 13">
    <name type="scientific">Branchiostoma lanceolatum</name>
    <name type="common">Common lancelet</name>
    <name type="synonym">Amphioxus lanceolatum</name>
    <dbReference type="NCBI Taxonomy" id="7740"/>
    <lineage>
        <taxon>Eukaryota</taxon>
        <taxon>Metazoa</taxon>
        <taxon>Chordata</taxon>
        <taxon>Cephalochordata</taxon>
        <taxon>Leptocardii</taxon>
        <taxon>Amphioxiformes</taxon>
        <taxon>Branchiostomatidae</taxon>
        <taxon>Branchiostoma</taxon>
    </lineage>
</organism>
<dbReference type="OrthoDB" id="10543078at2759"/>
<keyword evidence="8" id="KW-0325">Glycoprotein</keyword>
<dbReference type="PROSITE" id="PS50024">
    <property type="entry name" value="SEA"/>
    <property type="match status" value="1"/>
</dbReference>
<evidence type="ECO:0000256" key="5">
    <source>
        <dbReference type="ARBA" id="ARBA00022737"/>
    </source>
</evidence>
<dbReference type="InterPro" id="IPR024731">
    <property type="entry name" value="NELL2-like_EGF"/>
</dbReference>
<dbReference type="PROSITE" id="PS01186">
    <property type="entry name" value="EGF_2"/>
    <property type="match status" value="1"/>
</dbReference>
<evidence type="ECO:0000256" key="8">
    <source>
        <dbReference type="ARBA" id="ARBA00023180"/>
    </source>
</evidence>
<dbReference type="EMBL" id="OV696695">
    <property type="protein sequence ID" value="CAH1239024.1"/>
    <property type="molecule type" value="Genomic_DNA"/>
</dbReference>
<evidence type="ECO:0000256" key="6">
    <source>
        <dbReference type="ARBA" id="ARBA00023136"/>
    </source>
</evidence>
<evidence type="ECO:0000256" key="7">
    <source>
        <dbReference type="ARBA" id="ARBA00023157"/>
    </source>
</evidence>
<evidence type="ECO:0000256" key="3">
    <source>
        <dbReference type="ARBA" id="ARBA00022536"/>
    </source>
</evidence>
<keyword evidence="2" id="KW-1003">Cell membrane</keyword>
<dbReference type="InterPro" id="IPR000742">
    <property type="entry name" value="EGF"/>
</dbReference>
<evidence type="ECO:0000256" key="1">
    <source>
        <dbReference type="ARBA" id="ARBA00004236"/>
    </source>
</evidence>
<comment type="caution">
    <text evidence="9">Lacks conserved residue(s) required for the propagation of feature annotation.</text>
</comment>
<evidence type="ECO:0000256" key="2">
    <source>
        <dbReference type="ARBA" id="ARBA00022475"/>
    </source>
</evidence>
<dbReference type="InterPro" id="IPR036364">
    <property type="entry name" value="SEA_dom_sf"/>
</dbReference>
<dbReference type="Gene3D" id="2.10.25.10">
    <property type="entry name" value="Laminin"/>
    <property type="match status" value="1"/>
</dbReference>
<dbReference type="CDD" id="cd00053">
    <property type="entry name" value="EGF"/>
    <property type="match status" value="1"/>
</dbReference>
<name>A0A8J9W776_BRALA</name>
<keyword evidence="3 9" id="KW-0245">EGF-like domain</keyword>
<dbReference type="Pfam" id="PF12947">
    <property type="entry name" value="EGF_3"/>
    <property type="match status" value="1"/>
</dbReference>
<gene>
    <name evidence="12" type="primary">Hypp5691</name>
    <name evidence="12" type="ORF">BLAG_LOCUS3413</name>
</gene>
<evidence type="ECO:0000259" key="11">
    <source>
        <dbReference type="PROSITE" id="PS50026"/>
    </source>
</evidence>
<dbReference type="InterPro" id="IPR000082">
    <property type="entry name" value="SEA_dom"/>
</dbReference>
<comment type="subcellular location">
    <subcellularLocation>
        <location evidence="1">Cell membrane</location>
    </subcellularLocation>
</comment>
<dbReference type="GO" id="GO:0005886">
    <property type="term" value="C:plasma membrane"/>
    <property type="evidence" value="ECO:0007669"/>
    <property type="project" value="UniProtKB-SubCell"/>
</dbReference>
<dbReference type="Proteomes" id="UP000838412">
    <property type="component" value="Chromosome 10"/>
</dbReference>
<keyword evidence="13" id="KW-1185">Reference proteome</keyword>
<dbReference type="PROSITE" id="PS50026">
    <property type="entry name" value="EGF_3"/>
    <property type="match status" value="1"/>
</dbReference>
<protein>
    <submittedName>
        <fullName evidence="12">Hypp5691 protein</fullName>
    </submittedName>
</protein>
<keyword evidence="6" id="KW-0472">Membrane</keyword>
<evidence type="ECO:0000313" key="12">
    <source>
        <dbReference type="EMBL" id="CAH1239024.1"/>
    </source>
</evidence>
<evidence type="ECO:0000313" key="13">
    <source>
        <dbReference type="Proteomes" id="UP000838412"/>
    </source>
</evidence>
<sequence>MTTSDEVTTPLQVTTPSSISTCSTPCHLYATCVTGQSGYTCVCSSGYQGNGVTCTLAAQQVSLEMTMNIPYTSDLADSTSQAFRTLAQSVSTEIFVYLSSSSSGLLSVTVSSFRPGSVVATVNANFQQNASVSSSGVVNSLKQAVANDTENPLGLNTSSISL</sequence>
<dbReference type="SMART" id="SM00181">
    <property type="entry name" value="EGF"/>
    <property type="match status" value="1"/>
</dbReference>
<accession>A0A8J9W776</accession>
<feature type="domain" description="EGF-like" evidence="11">
    <location>
        <begin position="18"/>
        <end position="55"/>
    </location>
</feature>
<dbReference type="SUPFAM" id="SSF82671">
    <property type="entry name" value="SEA domain"/>
    <property type="match status" value="1"/>
</dbReference>
<feature type="domain" description="SEA" evidence="10">
    <location>
        <begin position="55"/>
        <end position="162"/>
    </location>
</feature>
<dbReference type="Pfam" id="PF01390">
    <property type="entry name" value="SEA"/>
    <property type="match status" value="1"/>
</dbReference>